<name>A0A6M8HXG3_9PROT</name>
<evidence type="ECO:0000313" key="2">
    <source>
        <dbReference type="Proteomes" id="UP000500767"/>
    </source>
</evidence>
<sequence length="227" mass="24557">MCLMLVGCTHAQLTASTSRAAGTVMEIQYQVVMDNLARMERYPATLPSQIRIKQGTVQVSDEVGFYQLQVSGGAGGMFGGPRAERTVSEQWGADAICDPLAVKQLQDIYRAAMRLPPFHDPGFLDFAQARVSRQKRSGHGSGAPPGDAVTKVDLARDVPSDWFHVGTRSQMPSDAAYFGHFDGTWVWVVPDEVGDLSRFTLLVLFVTKLGPGQDTSTGGGLMYTGGR</sequence>
<dbReference type="AlphaFoldDB" id="A0A6M8HXG3"/>
<keyword evidence="2" id="KW-1185">Reference proteome</keyword>
<dbReference type="EMBL" id="CP053709">
    <property type="protein sequence ID" value="QKE93229.1"/>
    <property type="molecule type" value="Genomic_DNA"/>
</dbReference>
<keyword evidence="1" id="KW-0614">Plasmid</keyword>
<gene>
    <name evidence="1" type="ORF">HN018_23935</name>
</gene>
<dbReference type="RefSeq" id="WP_171837364.1">
    <property type="nucleotide sequence ID" value="NZ_CP053709.1"/>
</dbReference>
<organism evidence="1 2">
    <name type="scientific">Lichenicola cladoniae</name>
    <dbReference type="NCBI Taxonomy" id="1484109"/>
    <lineage>
        <taxon>Bacteria</taxon>
        <taxon>Pseudomonadati</taxon>
        <taxon>Pseudomonadota</taxon>
        <taxon>Alphaproteobacteria</taxon>
        <taxon>Acetobacterales</taxon>
        <taxon>Acetobacteraceae</taxon>
        <taxon>Lichenicola</taxon>
    </lineage>
</organism>
<protein>
    <submittedName>
        <fullName evidence="1">Uncharacterized protein</fullName>
    </submittedName>
</protein>
<geneLocation type="plasmid" evidence="1 2">
    <name>unnamed1</name>
</geneLocation>
<dbReference type="KEGG" id="lck:HN018_23935"/>
<reference evidence="1 2" key="1">
    <citation type="journal article" date="2014" name="World J. Microbiol. Biotechnol.">
        <title>Biodiversity and physiological characteristics of Antarctic and Arctic lichens-associated bacteria.</title>
        <authorList>
            <person name="Lee Y.M."/>
            <person name="Kim E.H."/>
            <person name="Lee H.K."/>
            <person name="Hong S.G."/>
        </authorList>
    </citation>
    <scope>NUCLEOTIDE SEQUENCE [LARGE SCALE GENOMIC DNA]</scope>
    <source>
        <strain evidence="1 2">PAMC 26569</strain>
        <plasmid evidence="1">unnamed1</plasmid>
    </source>
</reference>
<dbReference type="Proteomes" id="UP000500767">
    <property type="component" value="Plasmid unnamed1"/>
</dbReference>
<evidence type="ECO:0000313" key="1">
    <source>
        <dbReference type="EMBL" id="QKE93229.1"/>
    </source>
</evidence>
<proteinExistence type="predicted"/>
<accession>A0A6M8HXG3</accession>